<dbReference type="GO" id="GO:0003676">
    <property type="term" value="F:nucleic acid binding"/>
    <property type="evidence" value="ECO:0007669"/>
    <property type="project" value="InterPro"/>
</dbReference>
<dbReference type="GO" id="GO:0016787">
    <property type="term" value="F:hydrolase activity"/>
    <property type="evidence" value="ECO:0007669"/>
    <property type="project" value="InterPro"/>
</dbReference>
<accession>A0A6P7X2S5</accession>
<dbReference type="GO" id="GO:0046872">
    <property type="term" value="F:metal ion binding"/>
    <property type="evidence" value="ECO:0007669"/>
    <property type="project" value="InterPro"/>
</dbReference>
<dbReference type="InParanoid" id="A0A6P7X2S5"/>
<keyword evidence="4" id="KW-1185">Reference proteome</keyword>
<dbReference type="PANTHER" id="PTHR21472:SF28">
    <property type="entry name" value="EXTRACELLULAR ENDONUCLEASE SUBUNIT A DOMAIN-CONTAINING PROTEIN"/>
    <property type="match status" value="1"/>
</dbReference>
<gene>
    <name evidence="5" type="primary">LOC115461780</name>
</gene>
<feature type="chain" id="PRO_5027873770" evidence="1">
    <location>
        <begin position="28"/>
        <end position="289"/>
    </location>
</feature>
<reference evidence="5" key="1">
    <citation type="submission" date="2025-08" db="UniProtKB">
        <authorList>
            <consortium name="RefSeq"/>
        </authorList>
    </citation>
    <scope>IDENTIFICATION</scope>
</reference>
<dbReference type="AlphaFoldDB" id="A0A6P7X2S5"/>
<dbReference type="InterPro" id="IPR039015">
    <property type="entry name" value="ENDOD1"/>
</dbReference>
<evidence type="ECO:0000259" key="2">
    <source>
        <dbReference type="SMART" id="SM00477"/>
    </source>
</evidence>
<evidence type="ECO:0000313" key="5">
    <source>
        <dbReference type="RefSeq" id="XP_030047686.1"/>
    </source>
</evidence>
<dbReference type="Proteomes" id="UP000515156">
    <property type="component" value="Chromosome 2"/>
</dbReference>
<dbReference type="InterPro" id="IPR044925">
    <property type="entry name" value="His-Me_finger_sf"/>
</dbReference>
<proteinExistence type="predicted"/>
<dbReference type="Pfam" id="PF01223">
    <property type="entry name" value="Endonuclease_NS"/>
    <property type="match status" value="1"/>
</dbReference>
<feature type="domain" description="DNA/RNA non-specific endonuclease/pyrophosphatase/phosphodiesterase" evidence="3">
    <location>
        <begin position="66"/>
        <end position="288"/>
    </location>
</feature>
<dbReference type="PANTHER" id="PTHR21472">
    <property type="entry name" value="ENDONUCLEASE DOMAIN-CONTAINING 1 PROTEIN ENDOD1"/>
    <property type="match status" value="1"/>
</dbReference>
<dbReference type="SUPFAM" id="SSF54060">
    <property type="entry name" value="His-Me finger endonucleases"/>
    <property type="match status" value="1"/>
</dbReference>
<sequence length="289" mass="32178">MEVQIMAHTFVSMTLFLIILATWIAKGEVVQSFSEIPACGKSFHLGEEPRGLNSSSTARICQRLRGVCFYATLYDQNARIPIYSAYILEQSTTSRPDISSSNWYLEPMLAGIEKPDMQQASTSLVQNNLEQFEESQAVNNDYRNSGLTRGHLNPSQHHSSEAQIATFTYTNMAPKESKLNSGSWNQYENFLRSSILPSCSETHVVTGVIPSGATVQQGVWIHGRVNVPSFFWSAFFCQLKNGGWRTEARLGRNASPFDVQTKTVAELEEILAAQFGEDVTIFPGENSSE</sequence>
<dbReference type="SMART" id="SM00477">
    <property type="entry name" value="NUC"/>
    <property type="match status" value="1"/>
</dbReference>
<feature type="domain" description="ENPP1-3/EXOG-like endonuclease/phosphodiesterase" evidence="2">
    <location>
        <begin position="69"/>
        <end position="282"/>
    </location>
</feature>
<dbReference type="KEGG" id="muo:115461780"/>
<dbReference type="SMART" id="SM00892">
    <property type="entry name" value="Endonuclease_NS"/>
    <property type="match status" value="1"/>
</dbReference>
<protein>
    <submittedName>
        <fullName evidence="5">Endonuclease domain-containing 1 protein-like</fullName>
    </submittedName>
</protein>
<dbReference type="InterPro" id="IPR044929">
    <property type="entry name" value="DNA/RNA_non-sp_Endonuclease_sf"/>
</dbReference>
<dbReference type="RefSeq" id="XP_030047686.1">
    <property type="nucleotide sequence ID" value="XM_030191826.1"/>
</dbReference>
<dbReference type="InterPro" id="IPR001604">
    <property type="entry name" value="Endo_G_ENPP1-like_dom"/>
</dbReference>
<name>A0A6P7X2S5_9AMPH</name>
<feature type="signal peptide" evidence="1">
    <location>
        <begin position="1"/>
        <end position="27"/>
    </location>
</feature>
<evidence type="ECO:0000259" key="3">
    <source>
        <dbReference type="SMART" id="SM00892"/>
    </source>
</evidence>
<evidence type="ECO:0000256" key="1">
    <source>
        <dbReference type="SAM" id="SignalP"/>
    </source>
</evidence>
<keyword evidence="1" id="KW-0732">Signal</keyword>
<organism evidence="4 5">
    <name type="scientific">Microcaecilia unicolor</name>
    <dbReference type="NCBI Taxonomy" id="1415580"/>
    <lineage>
        <taxon>Eukaryota</taxon>
        <taxon>Metazoa</taxon>
        <taxon>Chordata</taxon>
        <taxon>Craniata</taxon>
        <taxon>Vertebrata</taxon>
        <taxon>Euteleostomi</taxon>
        <taxon>Amphibia</taxon>
        <taxon>Gymnophiona</taxon>
        <taxon>Siphonopidae</taxon>
        <taxon>Microcaecilia</taxon>
    </lineage>
</organism>
<dbReference type="GeneID" id="115461780"/>
<dbReference type="InterPro" id="IPR020821">
    <property type="entry name" value="ENPP1-3/EXOG-like_nuc-like"/>
</dbReference>
<evidence type="ECO:0000313" key="4">
    <source>
        <dbReference type="Proteomes" id="UP000515156"/>
    </source>
</evidence>
<dbReference type="OrthoDB" id="69221at2759"/>
<dbReference type="Gene3D" id="3.40.570.10">
    <property type="entry name" value="Extracellular Endonuclease, subunit A"/>
    <property type="match status" value="1"/>
</dbReference>